<protein>
    <submittedName>
        <fullName evidence="2">Type IV pilus modification protein PilV</fullName>
    </submittedName>
</protein>
<accession>A0A9D7E5V6</accession>
<dbReference type="AlphaFoldDB" id="A0A9D7E5V6"/>
<dbReference type="InterPro" id="IPR012902">
    <property type="entry name" value="N_methyl_site"/>
</dbReference>
<comment type="caution">
    <text evidence="2">The sequence shown here is derived from an EMBL/GenBank/DDBJ whole genome shotgun (WGS) entry which is preliminary data.</text>
</comment>
<proteinExistence type="predicted"/>
<sequence>MKSTLSPNAGRSRQTGVSLLEVLIAILILSFGMLGMLGLIINSYKLTSSSNYRTIAAQQAYSMADTLRSNVLILAKFQTPSGTAQADCLKSAGCTADEMYVTDFAMWSARLAAMLPAGAGTVCSDATPNDGVPGAWACDAVAANPTGPFVVKVCWIEGQSWQVTTAGDGTKTSDWECVRTNL</sequence>
<evidence type="ECO:0000256" key="1">
    <source>
        <dbReference type="SAM" id="Phobius"/>
    </source>
</evidence>
<keyword evidence="1" id="KW-0472">Membrane</keyword>
<evidence type="ECO:0000313" key="3">
    <source>
        <dbReference type="Proteomes" id="UP000807785"/>
    </source>
</evidence>
<reference evidence="2" key="1">
    <citation type="submission" date="2020-10" db="EMBL/GenBank/DDBJ databases">
        <title>Connecting structure to function with the recovery of over 1000 high-quality activated sludge metagenome-assembled genomes encoding full-length rRNA genes using long-read sequencing.</title>
        <authorList>
            <person name="Singleton C.M."/>
            <person name="Petriglieri F."/>
            <person name="Kristensen J.M."/>
            <person name="Kirkegaard R.H."/>
            <person name="Michaelsen T.Y."/>
            <person name="Andersen M.H."/>
            <person name="Karst S.M."/>
            <person name="Dueholm M.S."/>
            <person name="Nielsen P.H."/>
            <person name="Albertsen M."/>
        </authorList>
    </citation>
    <scope>NUCLEOTIDE SEQUENCE</scope>
    <source>
        <strain evidence="2">Bjer_18-Q3-R1-45_BAT3C.347</strain>
    </source>
</reference>
<dbReference type="InterPro" id="IPR013362">
    <property type="entry name" value="Pilus_4_PilV"/>
</dbReference>
<keyword evidence="1" id="KW-0812">Transmembrane</keyword>
<feature type="transmembrane region" description="Helical" evidence="1">
    <location>
        <begin position="20"/>
        <end position="41"/>
    </location>
</feature>
<keyword evidence="1" id="KW-1133">Transmembrane helix</keyword>
<dbReference type="EMBL" id="JADJEV010000004">
    <property type="protein sequence ID" value="MBK6974373.1"/>
    <property type="molecule type" value="Genomic_DNA"/>
</dbReference>
<dbReference type="Pfam" id="PF07963">
    <property type="entry name" value="N_methyl"/>
    <property type="match status" value="1"/>
</dbReference>
<dbReference type="NCBIfam" id="TIGR02523">
    <property type="entry name" value="type_IV_pilV"/>
    <property type="match status" value="1"/>
</dbReference>
<organism evidence="2 3">
    <name type="scientific">Candidatus Methylophosphatis roskildensis</name>
    <dbReference type="NCBI Taxonomy" id="2899263"/>
    <lineage>
        <taxon>Bacteria</taxon>
        <taxon>Pseudomonadati</taxon>
        <taxon>Pseudomonadota</taxon>
        <taxon>Betaproteobacteria</taxon>
        <taxon>Nitrosomonadales</taxon>
        <taxon>Sterolibacteriaceae</taxon>
        <taxon>Candidatus Methylophosphatis</taxon>
    </lineage>
</organism>
<evidence type="ECO:0000313" key="2">
    <source>
        <dbReference type="EMBL" id="MBK6974373.1"/>
    </source>
</evidence>
<dbReference type="Proteomes" id="UP000807785">
    <property type="component" value="Unassembled WGS sequence"/>
</dbReference>
<gene>
    <name evidence="2" type="primary">pilV</name>
    <name evidence="2" type="ORF">IPH26_15975</name>
</gene>
<name>A0A9D7E5V6_9PROT</name>